<feature type="domain" description="DUF7788" evidence="5">
    <location>
        <begin position="547"/>
        <end position="751"/>
    </location>
</feature>
<dbReference type="PANTHER" id="PTHR31373">
    <property type="entry name" value="OS06G0652100 PROTEIN"/>
    <property type="match status" value="1"/>
</dbReference>
<protein>
    <submittedName>
        <fullName evidence="6">Uncharacterized protein</fullName>
    </submittedName>
</protein>
<dbReference type="SUPFAM" id="SSF53300">
    <property type="entry name" value="vWA-like"/>
    <property type="match status" value="1"/>
</dbReference>
<gene>
    <name evidence="6" type="ORF">QVD17_28006</name>
</gene>
<dbReference type="AlphaFoldDB" id="A0AAD8KA98"/>
<feature type="region of interest" description="Disordered" evidence="2">
    <location>
        <begin position="50"/>
        <end position="118"/>
    </location>
</feature>
<organism evidence="6 7">
    <name type="scientific">Tagetes erecta</name>
    <name type="common">African marigold</name>
    <dbReference type="NCBI Taxonomy" id="13708"/>
    <lineage>
        <taxon>Eukaryota</taxon>
        <taxon>Viridiplantae</taxon>
        <taxon>Streptophyta</taxon>
        <taxon>Embryophyta</taxon>
        <taxon>Tracheophyta</taxon>
        <taxon>Spermatophyta</taxon>
        <taxon>Magnoliopsida</taxon>
        <taxon>eudicotyledons</taxon>
        <taxon>Gunneridae</taxon>
        <taxon>Pentapetalae</taxon>
        <taxon>asterids</taxon>
        <taxon>campanulids</taxon>
        <taxon>Asterales</taxon>
        <taxon>Asteraceae</taxon>
        <taxon>Asteroideae</taxon>
        <taxon>Heliantheae alliance</taxon>
        <taxon>Tageteae</taxon>
        <taxon>Tagetes</taxon>
    </lineage>
</organism>
<dbReference type="EMBL" id="JAUHHV010000007">
    <property type="protein sequence ID" value="KAK1418858.1"/>
    <property type="molecule type" value="Genomic_DNA"/>
</dbReference>
<dbReference type="InterPro" id="IPR011205">
    <property type="entry name" value="UCP015417_vWA"/>
</dbReference>
<feature type="chain" id="PRO_5041901384" evidence="3">
    <location>
        <begin position="17"/>
        <end position="763"/>
    </location>
</feature>
<feature type="coiled-coil region" evidence="1">
    <location>
        <begin position="313"/>
        <end position="343"/>
    </location>
</feature>
<keyword evidence="1" id="KW-0175">Coiled coil</keyword>
<dbReference type="InterPro" id="IPR056690">
    <property type="entry name" value="DUF7788"/>
</dbReference>
<accession>A0AAD8KA98</accession>
<dbReference type="PIRSF" id="PIRSF015417">
    <property type="entry name" value="T31B5_30_vWA"/>
    <property type="match status" value="1"/>
</dbReference>
<dbReference type="InterPro" id="IPR058580">
    <property type="entry name" value="DUF2828"/>
</dbReference>
<keyword evidence="3" id="KW-0732">Signal</keyword>
<evidence type="ECO:0000256" key="2">
    <source>
        <dbReference type="SAM" id="MobiDB-lite"/>
    </source>
</evidence>
<evidence type="ECO:0000313" key="6">
    <source>
        <dbReference type="EMBL" id="KAK1418858.1"/>
    </source>
</evidence>
<sequence length="763" mass="86573">MMECITFFLFLDLLLALYGVQNSSLTKTFTTGEEDGCVCSWTRKGCRLGDDKKKTRRRREEEYTRTTPPPARRRRGGSSNDSSSSSLPTMDSYRDRQPSPPSSPETSQTTVISGDDDDIETDSNNLYLYNQPILTFTENLSATYITSQNPCLDFFFHVVPNTSSDDLIDRLNLAWKHNPLTTLKLICNLRAVRGTGKSDKLGFYTAAIWLHNHHPKTLAFNVPSLVEFGYFKDLVEILYQLIEGPNVRRIAKSQWMSKKKAKEVKCYPWQRQRKGKGFARKMYFLNKKRMKKMNGDNESNEMKGELRARVPREQRIEANRAQMKAEKERAKALRKEKESAMAQKANDRYSSDPDYRFLYDQVSLFFADCLRSDIEKLNSGDCKGISLAAKWCPSVDSSYDKALLICESISRLMYPRDSHPEFDELDDGSYVFRVKNLLRKQVLVPLHNALKLPEVYMSAKQWSSVSYDRVASIAMKNYTNIFLHRDNERFRAYLESVKAGDAKIAAGALLPHEIIGGLNCGSGAAMVAELQWKRMVDDLLHKGKLTNCIAVCDVSGSMSGTPMEVSVALGLLVSELSAEPWKGHVITFSESPQLHLIAGGDLRSKTQFIHHMDWGMNTNFQKVFDRLLEVGVKGKLSEDEMVKRVFVFSDMEFDRASSDPWETDYEAIERKFREHGYAKVPEIVFWNLRESRSTPVTGNQKGVALLSGFSKNLLTLFLEEGGVIKQEDIPNVTDGDENSDSNPEATMEAAISGELYQKLVVCD</sequence>
<dbReference type="PANTHER" id="PTHR31373:SF27">
    <property type="entry name" value="TROVE DOMAIN-CONTAINING PROTEIN"/>
    <property type="match status" value="1"/>
</dbReference>
<dbReference type="Pfam" id="PF11443">
    <property type="entry name" value="DUF2828"/>
    <property type="match status" value="1"/>
</dbReference>
<keyword evidence="7" id="KW-1185">Reference proteome</keyword>
<dbReference type="InterPro" id="IPR036465">
    <property type="entry name" value="vWFA_dom_sf"/>
</dbReference>
<feature type="domain" description="DUF2828" evidence="4">
    <location>
        <begin position="137"/>
        <end position="545"/>
    </location>
</feature>
<feature type="compositionally biased region" description="Basic and acidic residues" evidence="2">
    <location>
        <begin position="50"/>
        <end position="64"/>
    </location>
</feature>
<reference evidence="6" key="1">
    <citation type="journal article" date="2023" name="bioRxiv">
        <title>Improved chromosome-level genome assembly for marigold (Tagetes erecta).</title>
        <authorList>
            <person name="Jiang F."/>
            <person name="Yuan L."/>
            <person name="Wang S."/>
            <person name="Wang H."/>
            <person name="Xu D."/>
            <person name="Wang A."/>
            <person name="Fan W."/>
        </authorList>
    </citation>
    <scope>NUCLEOTIDE SEQUENCE</scope>
    <source>
        <strain evidence="6">WSJ</strain>
        <tissue evidence="6">Leaf</tissue>
    </source>
</reference>
<evidence type="ECO:0000259" key="5">
    <source>
        <dbReference type="Pfam" id="PF25043"/>
    </source>
</evidence>
<name>A0AAD8KA98_TARER</name>
<feature type="signal peptide" evidence="3">
    <location>
        <begin position="1"/>
        <end position="16"/>
    </location>
</feature>
<dbReference type="Gene3D" id="3.40.50.410">
    <property type="entry name" value="von Willebrand factor, type A domain"/>
    <property type="match status" value="1"/>
</dbReference>
<evidence type="ECO:0000313" key="7">
    <source>
        <dbReference type="Proteomes" id="UP001229421"/>
    </source>
</evidence>
<evidence type="ECO:0000256" key="1">
    <source>
        <dbReference type="SAM" id="Coils"/>
    </source>
</evidence>
<comment type="caution">
    <text evidence="6">The sequence shown here is derived from an EMBL/GenBank/DDBJ whole genome shotgun (WGS) entry which is preliminary data.</text>
</comment>
<dbReference type="Pfam" id="PF25043">
    <property type="entry name" value="DUF7788"/>
    <property type="match status" value="1"/>
</dbReference>
<evidence type="ECO:0000256" key="3">
    <source>
        <dbReference type="SAM" id="SignalP"/>
    </source>
</evidence>
<feature type="compositionally biased region" description="Low complexity" evidence="2">
    <location>
        <begin position="77"/>
        <end position="86"/>
    </location>
</feature>
<dbReference type="Proteomes" id="UP001229421">
    <property type="component" value="Unassembled WGS sequence"/>
</dbReference>
<proteinExistence type="predicted"/>
<evidence type="ECO:0000259" key="4">
    <source>
        <dbReference type="Pfam" id="PF11443"/>
    </source>
</evidence>